<dbReference type="GO" id="GO:0008914">
    <property type="term" value="F:leucyl-tRNA--protein transferase activity"/>
    <property type="evidence" value="ECO:0007669"/>
    <property type="project" value="UniProtKB-UniRule"/>
</dbReference>
<evidence type="ECO:0000256" key="10">
    <source>
        <dbReference type="ARBA" id="ARBA00066767"/>
    </source>
</evidence>
<comment type="catalytic activity">
    <reaction evidence="6 15">
        <text>N-terminal L-arginyl-[protein] + L-leucyl-tRNA(Leu) = N-terminal L-leucyl-L-arginyl-[protein] + tRNA(Leu) + H(+)</text>
        <dbReference type="Rhea" id="RHEA:50416"/>
        <dbReference type="Rhea" id="RHEA-COMP:9613"/>
        <dbReference type="Rhea" id="RHEA-COMP:9622"/>
        <dbReference type="Rhea" id="RHEA-COMP:12672"/>
        <dbReference type="Rhea" id="RHEA-COMP:12673"/>
        <dbReference type="ChEBI" id="CHEBI:15378"/>
        <dbReference type="ChEBI" id="CHEBI:64719"/>
        <dbReference type="ChEBI" id="CHEBI:78442"/>
        <dbReference type="ChEBI" id="CHEBI:78494"/>
        <dbReference type="ChEBI" id="CHEBI:133044"/>
        <dbReference type="EC" id="2.3.2.6"/>
    </reaction>
</comment>
<dbReference type="Gene3D" id="3.30.70.3550">
    <property type="entry name" value="Leucyl/phenylalanyl-tRNA-protein transferase, N-terminal domain"/>
    <property type="match status" value="1"/>
</dbReference>
<name>A0A4Y3HRG1_9VIBR</name>
<dbReference type="GO" id="GO:0005737">
    <property type="term" value="C:cytoplasm"/>
    <property type="evidence" value="ECO:0007669"/>
    <property type="project" value="UniProtKB-SubCell"/>
</dbReference>
<keyword evidence="4 15" id="KW-0012">Acyltransferase</keyword>
<evidence type="ECO:0000256" key="6">
    <source>
        <dbReference type="ARBA" id="ARBA00050652"/>
    </source>
</evidence>
<sequence>MTLYLPELSLSNTQFPNPSLALAEPNGLLAFGGDLSVDRLRSAYRQGIFPWYSYGEPILWWSPSPRAVFIPETFKPAKSLVKFQRKHNYKVTLNHATETLIQLCADTRPNEETWITKQMLSAYKSLAQAGSCHSVEVWDGEDLVGGLYGVAVGQIFCGESMVSVKPNASKIALWYFCQHFISHGGKLIDCQIMNPHLASLGAIEIPRTTFQDYLLESRDASMVSSCYDSQQLFIS</sequence>
<comment type="catalytic activity">
    <reaction evidence="5 15">
        <text>L-phenylalanyl-tRNA(Phe) + an N-terminal L-alpha-aminoacyl-[protein] = an N-terminal L-phenylalanyl-L-alpha-aminoacyl-[protein] + tRNA(Phe)</text>
        <dbReference type="Rhea" id="RHEA:43632"/>
        <dbReference type="Rhea" id="RHEA-COMP:9668"/>
        <dbReference type="Rhea" id="RHEA-COMP:9699"/>
        <dbReference type="Rhea" id="RHEA-COMP:10636"/>
        <dbReference type="Rhea" id="RHEA-COMP:10637"/>
        <dbReference type="ChEBI" id="CHEBI:78442"/>
        <dbReference type="ChEBI" id="CHEBI:78531"/>
        <dbReference type="ChEBI" id="CHEBI:78597"/>
        <dbReference type="ChEBI" id="CHEBI:83561"/>
        <dbReference type="EC" id="2.3.2.6"/>
    </reaction>
</comment>
<organism evidence="16 17">
    <name type="scientific">Vibrio inusitatus NBRC 102082</name>
    <dbReference type="NCBI Taxonomy" id="1219070"/>
    <lineage>
        <taxon>Bacteria</taxon>
        <taxon>Pseudomonadati</taxon>
        <taxon>Pseudomonadota</taxon>
        <taxon>Gammaproteobacteria</taxon>
        <taxon>Vibrionales</taxon>
        <taxon>Vibrionaceae</taxon>
        <taxon>Vibrio</taxon>
    </lineage>
</organism>
<comment type="caution">
    <text evidence="16">The sequence shown here is derived from an EMBL/GenBank/DDBJ whole genome shotgun (WGS) entry which is preliminary data.</text>
</comment>
<keyword evidence="17" id="KW-1185">Reference proteome</keyword>
<evidence type="ECO:0000313" key="16">
    <source>
        <dbReference type="EMBL" id="GEA49733.1"/>
    </source>
</evidence>
<dbReference type="GO" id="GO:0030163">
    <property type="term" value="P:protein catabolic process"/>
    <property type="evidence" value="ECO:0007669"/>
    <property type="project" value="UniProtKB-UniRule"/>
</dbReference>
<evidence type="ECO:0000313" key="17">
    <source>
        <dbReference type="Proteomes" id="UP000318717"/>
    </source>
</evidence>
<protein>
    <recommendedName>
        <fullName evidence="11 15">Leucyl/phenylalanyl-tRNA--protein transferase</fullName>
        <ecNumber evidence="10 15">2.3.2.6</ecNumber>
    </recommendedName>
    <alternativeName>
        <fullName evidence="12 15">L/F-transferase</fullName>
    </alternativeName>
    <alternativeName>
        <fullName evidence="13 15">Leucyltransferase</fullName>
    </alternativeName>
    <alternativeName>
        <fullName evidence="14 15">Phenyalanyltransferase</fullName>
    </alternativeName>
</protein>
<comment type="similarity">
    <text evidence="9 15">Belongs to the L/F-transferase family.</text>
</comment>
<keyword evidence="2 15" id="KW-0963">Cytoplasm</keyword>
<gene>
    <name evidence="15 16" type="primary">aat</name>
    <name evidence="16" type="ORF">VIN01S_05370</name>
</gene>
<dbReference type="PANTHER" id="PTHR30098:SF2">
    <property type="entry name" value="LEUCYL_PHENYLALANYL-TRNA--PROTEIN TRANSFERASE"/>
    <property type="match status" value="1"/>
</dbReference>
<dbReference type="OrthoDB" id="9790282at2"/>
<evidence type="ECO:0000256" key="11">
    <source>
        <dbReference type="ARBA" id="ARBA00074372"/>
    </source>
</evidence>
<evidence type="ECO:0000256" key="2">
    <source>
        <dbReference type="ARBA" id="ARBA00022490"/>
    </source>
</evidence>
<evidence type="ECO:0000256" key="9">
    <source>
        <dbReference type="ARBA" id="ARBA00061535"/>
    </source>
</evidence>
<dbReference type="InterPro" id="IPR042221">
    <property type="entry name" value="Leu/Phe-tRNA_Trfase_N"/>
</dbReference>
<dbReference type="InterPro" id="IPR004616">
    <property type="entry name" value="Leu/Phe-tRNA_Trfase"/>
</dbReference>
<dbReference type="NCBIfam" id="TIGR00667">
    <property type="entry name" value="aat"/>
    <property type="match status" value="1"/>
</dbReference>
<comment type="catalytic activity">
    <reaction evidence="7 15">
        <text>N-terminal L-lysyl-[protein] + L-leucyl-tRNA(Leu) = N-terminal L-leucyl-L-lysyl-[protein] + tRNA(Leu) + H(+)</text>
        <dbReference type="Rhea" id="RHEA:12340"/>
        <dbReference type="Rhea" id="RHEA-COMP:9613"/>
        <dbReference type="Rhea" id="RHEA-COMP:9622"/>
        <dbReference type="Rhea" id="RHEA-COMP:12670"/>
        <dbReference type="Rhea" id="RHEA-COMP:12671"/>
        <dbReference type="ChEBI" id="CHEBI:15378"/>
        <dbReference type="ChEBI" id="CHEBI:65249"/>
        <dbReference type="ChEBI" id="CHEBI:78442"/>
        <dbReference type="ChEBI" id="CHEBI:78494"/>
        <dbReference type="ChEBI" id="CHEBI:133043"/>
        <dbReference type="EC" id="2.3.2.6"/>
    </reaction>
</comment>
<accession>A0A4Y3HRG1</accession>
<dbReference type="PANTHER" id="PTHR30098">
    <property type="entry name" value="LEUCYL/PHENYLALANYL-TRNA--PROTEIN TRANSFERASE"/>
    <property type="match status" value="1"/>
</dbReference>
<dbReference type="HAMAP" id="MF_00688">
    <property type="entry name" value="Leu_Phe_trans"/>
    <property type="match status" value="1"/>
</dbReference>
<dbReference type="RefSeq" id="WP_141344080.1">
    <property type="nucleotide sequence ID" value="NZ_BJLF01000002.1"/>
</dbReference>
<evidence type="ECO:0000256" key="8">
    <source>
        <dbReference type="ARBA" id="ARBA00054043"/>
    </source>
</evidence>
<evidence type="ECO:0000256" key="12">
    <source>
        <dbReference type="ARBA" id="ARBA00077136"/>
    </source>
</evidence>
<dbReference type="Gene3D" id="3.40.630.70">
    <property type="entry name" value="Leucyl/phenylalanyl-tRNA-protein transferase, C-terminal domain"/>
    <property type="match status" value="1"/>
</dbReference>
<dbReference type="SUPFAM" id="SSF55729">
    <property type="entry name" value="Acyl-CoA N-acyltransferases (Nat)"/>
    <property type="match status" value="1"/>
</dbReference>
<dbReference type="Proteomes" id="UP000318717">
    <property type="component" value="Unassembled WGS sequence"/>
</dbReference>
<evidence type="ECO:0000256" key="4">
    <source>
        <dbReference type="ARBA" id="ARBA00023315"/>
    </source>
</evidence>
<evidence type="ECO:0000256" key="3">
    <source>
        <dbReference type="ARBA" id="ARBA00022679"/>
    </source>
</evidence>
<comment type="function">
    <text evidence="8 15">Functions in the N-end rule pathway of protein degradation where it conjugates Leu, Phe and, less efficiently, Met from aminoacyl-tRNAs to the N-termini of proteins containing an N-terminal arginine or lysine.</text>
</comment>
<dbReference type="EMBL" id="BJLF01000002">
    <property type="protein sequence ID" value="GEA49733.1"/>
    <property type="molecule type" value="Genomic_DNA"/>
</dbReference>
<comment type="subcellular location">
    <subcellularLocation>
        <location evidence="1 15">Cytoplasm</location>
    </subcellularLocation>
</comment>
<dbReference type="InterPro" id="IPR042203">
    <property type="entry name" value="Leu/Phe-tRNA_Trfase_C"/>
</dbReference>
<evidence type="ECO:0000256" key="7">
    <source>
        <dbReference type="ARBA" id="ARBA00051538"/>
    </source>
</evidence>
<evidence type="ECO:0000256" key="1">
    <source>
        <dbReference type="ARBA" id="ARBA00004496"/>
    </source>
</evidence>
<keyword evidence="3 15" id="KW-0808">Transferase</keyword>
<dbReference type="EC" id="2.3.2.6" evidence="10 15"/>
<evidence type="ECO:0000256" key="5">
    <source>
        <dbReference type="ARBA" id="ARBA00050607"/>
    </source>
</evidence>
<dbReference type="Pfam" id="PF03588">
    <property type="entry name" value="Leu_Phe_trans"/>
    <property type="match status" value="1"/>
</dbReference>
<dbReference type="FunFam" id="3.40.630.70:FF:000001">
    <property type="entry name" value="Leucyl/phenylalanyl-tRNA--protein transferase"/>
    <property type="match status" value="1"/>
</dbReference>
<evidence type="ECO:0000256" key="14">
    <source>
        <dbReference type="ARBA" id="ARBA00083640"/>
    </source>
</evidence>
<evidence type="ECO:0000256" key="13">
    <source>
        <dbReference type="ARBA" id="ARBA00077165"/>
    </source>
</evidence>
<evidence type="ECO:0000256" key="15">
    <source>
        <dbReference type="HAMAP-Rule" id="MF_00688"/>
    </source>
</evidence>
<proteinExistence type="inferred from homology"/>
<dbReference type="FunFam" id="3.30.70.3550:FF:000001">
    <property type="entry name" value="Leucyl/phenylalanyl-tRNA--protein transferase"/>
    <property type="match status" value="1"/>
</dbReference>
<dbReference type="AlphaFoldDB" id="A0A4Y3HRG1"/>
<reference evidence="16 17" key="1">
    <citation type="submission" date="2019-06" db="EMBL/GenBank/DDBJ databases">
        <title>Whole genome shotgun sequence of Vibrio inusitatus NBRC 102082.</title>
        <authorList>
            <person name="Hosoyama A."/>
            <person name="Uohara A."/>
            <person name="Ohji S."/>
            <person name="Ichikawa N."/>
        </authorList>
    </citation>
    <scope>NUCLEOTIDE SEQUENCE [LARGE SCALE GENOMIC DNA]</scope>
    <source>
        <strain evidence="16 17">NBRC 102082</strain>
    </source>
</reference>
<dbReference type="InterPro" id="IPR016181">
    <property type="entry name" value="Acyl_CoA_acyltransferase"/>
</dbReference>